<feature type="coiled-coil region" evidence="1">
    <location>
        <begin position="336"/>
        <end position="377"/>
    </location>
</feature>
<dbReference type="KEGG" id="ter:Tery_3969"/>
<reference evidence="2" key="1">
    <citation type="submission" date="2006-06" db="EMBL/GenBank/DDBJ databases">
        <title>Complete sequence of Trichodesmium erythraeum IMS101.</title>
        <authorList>
            <consortium name="US DOE Joint Genome Institute"/>
            <person name="Copeland A."/>
            <person name="Lucas S."/>
            <person name="Lapidus A."/>
            <person name="Barry K."/>
            <person name="Detter J.C."/>
            <person name="Glavina del Rio T."/>
            <person name="Hammon N."/>
            <person name="Israni S."/>
            <person name="Dalin E."/>
            <person name="Tice H."/>
            <person name="Pitluck S."/>
            <person name="Kiss H."/>
            <person name="Munk A.C."/>
            <person name="Brettin T."/>
            <person name="Bruce D."/>
            <person name="Han C."/>
            <person name="Tapia R."/>
            <person name="Gilna P."/>
            <person name="Schmutz J."/>
            <person name="Larimer F."/>
            <person name="Land M."/>
            <person name="Hauser L."/>
            <person name="Kyrpides N."/>
            <person name="Kim E."/>
            <person name="Richardson P."/>
        </authorList>
    </citation>
    <scope>NUCLEOTIDE SEQUENCE [LARGE SCALE GENOMIC DNA]</scope>
    <source>
        <strain evidence="2">IMS101</strain>
    </source>
</reference>
<dbReference type="SUPFAM" id="SSF51197">
    <property type="entry name" value="Clavaminate synthase-like"/>
    <property type="match status" value="1"/>
</dbReference>
<dbReference type="RefSeq" id="WP_011613324.1">
    <property type="nucleotide sequence ID" value="NC_008312.1"/>
</dbReference>
<dbReference type="EMBL" id="CP000393">
    <property type="protein sequence ID" value="ABG52994.1"/>
    <property type="molecule type" value="Genomic_DNA"/>
</dbReference>
<proteinExistence type="predicted"/>
<dbReference type="PANTHER" id="PTHR20883:SF48">
    <property type="entry name" value="ECTOINE DIOXYGENASE"/>
    <property type="match status" value="1"/>
</dbReference>
<evidence type="ECO:0000256" key="1">
    <source>
        <dbReference type="SAM" id="Coils"/>
    </source>
</evidence>
<dbReference type="GO" id="GO:0016706">
    <property type="term" value="F:2-oxoglutarate-dependent dioxygenase activity"/>
    <property type="evidence" value="ECO:0007669"/>
    <property type="project" value="UniProtKB-ARBA"/>
</dbReference>
<dbReference type="InterPro" id="IPR008775">
    <property type="entry name" value="Phytyl_CoA_dOase-like"/>
</dbReference>
<dbReference type="PANTHER" id="PTHR20883">
    <property type="entry name" value="PHYTANOYL-COA DIOXYGENASE DOMAIN CONTAINING 1"/>
    <property type="match status" value="1"/>
</dbReference>
<accession>Q10XN0</accession>
<dbReference type="HOGENOM" id="CLU_061182_0_0_3"/>
<dbReference type="AlphaFoldDB" id="Q10XN0"/>
<dbReference type="eggNOG" id="COG5285">
    <property type="taxonomic scope" value="Bacteria"/>
</dbReference>
<keyword evidence="2" id="KW-0560">Oxidoreductase</keyword>
<keyword evidence="2" id="KW-0223">Dioxygenase</keyword>
<dbReference type="Gene3D" id="2.60.120.620">
    <property type="entry name" value="q2cbj1_9rhob like domain"/>
    <property type="match status" value="1"/>
</dbReference>
<dbReference type="Pfam" id="PF05721">
    <property type="entry name" value="PhyH"/>
    <property type="match status" value="1"/>
</dbReference>
<evidence type="ECO:0000313" key="2">
    <source>
        <dbReference type="EMBL" id="ABG52994.1"/>
    </source>
</evidence>
<organism evidence="2">
    <name type="scientific">Trichodesmium erythraeum (strain IMS101)</name>
    <dbReference type="NCBI Taxonomy" id="203124"/>
    <lineage>
        <taxon>Bacteria</taxon>
        <taxon>Bacillati</taxon>
        <taxon>Cyanobacteriota</taxon>
        <taxon>Cyanophyceae</taxon>
        <taxon>Oscillatoriophycideae</taxon>
        <taxon>Oscillatoriales</taxon>
        <taxon>Microcoleaceae</taxon>
        <taxon>Trichodesmium</taxon>
    </lineage>
</organism>
<protein>
    <submittedName>
        <fullName evidence="2">Phytanoyl-CoA dioxygenase</fullName>
    </submittedName>
</protein>
<keyword evidence="1" id="KW-0175">Coiled coil</keyword>
<dbReference type="OrthoDB" id="547161at2"/>
<dbReference type="GO" id="GO:0005506">
    <property type="term" value="F:iron ion binding"/>
    <property type="evidence" value="ECO:0007669"/>
    <property type="project" value="UniProtKB-ARBA"/>
</dbReference>
<gene>
    <name evidence="2" type="ordered locus">Tery_3969</name>
</gene>
<dbReference type="STRING" id="203124.Tery_3969"/>
<sequence length="382" mass="44744">MTIPEMNLPWVDSPFFEQIFNQLNLDNYTREIVKQFAEQGYVIIDDLGIENISEIVDRIVKDLTPIYGEKGKVKSAWIYNDRIQDAWTFNQDVKKIATAPHIINLLKILYQREPIPFQTLNFRFGTEQSTHSDSIHFSSVPARFMCGVWVALEDIDANNGPLHYYPGSHKLPIFDLNDLGITGSYQNKPYDIYPVYEEFLQSLIEYNGLKKVELYVKKGQALIWAANLLHGGSPVLDKNRTRYSQVTHYYFSDCMYYIPLLSDPFLCRVHFKEVKNIITGEVVNHVYNQDKIEINPEEYEIERLKYQLLQFEEELVKLRPIAMESQDELNVLKPQLQTVESELEKLRSRLYDSQAELGLLKSQNQLLETELKRLRIKLYQNT</sequence>
<name>Q10XN0_TRIEI</name>